<evidence type="ECO:0000313" key="9">
    <source>
        <dbReference type="Proteomes" id="UP000006514"/>
    </source>
</evidence>
<dbReference type="Pfam" id="PF01583">
    <property type="entry name" value="APS_kinase"/>
    <property type="match status" value="1"/>
</dbReference>
<dbReference type="InterPro" id="IPR002891">
    <property type="entry name" value="APS"/>
</dbReference>
<reference evidence="9" key="1">
    <citation type="journal article" date="2012" name="Science">
        <title>The Paleozoic origin of enzymatic lignin decomposition reconstructed from 31 fungal genomes.</title>
        <authorList>
            <person name="Floudas D."/>
            <person name="Binder M."/>
            <person name="Riley R."/>
            <person name="Barry K."/>
            <person name="Blanchette R.A."/>
            <person name="Henrissat B."/>
            <person name="Martinez A.T."/>
            <person name="Otillar R."/>
            <person name="Spatafora J.W."/>
            <person name="Yadav J.S."/>
            <person name="Aerts A."/>
            <person name="Benoit I."/>
            <person name="Boyd A."/>
            <person name="Carlson A."/>
            <person name="Copeland A."/>
            <person name="Coutinho P.M."/>
            <person name="de Vries R.P."/>
            <person name="Ferreira P."/>
            <person name="Findley K."/>
            <person name="Foster B."/>
            <person name="Gaskell J."/>
            <person name="Glotzer D."/>
            <person name="Gorecki P."/>
            <person name="Heitman J."/>
            <person name="Hesse C."/>
            <person name="Hori C."/>
            <person name="Igarashi K."/>
            <person name="Jurgens J.A."/>
            <person name="Kallen N."/>
            <person name="Kersten P."/>
            <person name="Kohler A."/>
            <person name="Kuees U."/>
            <person name="Kumar T.K.A."/>
            <person name="Kuo A."/>
            <person name="LaButti K."/>
            <person name="Larrondo L.F."/>
            <person name="Lindquist E."/>
            <person name="Ling A."/>
            <person name="Lombard V."/>
            <person name="Lucas S."/>
            <person name="Lundell T."/>
            <person name="Martin R."/>
            <person name="McLaughlin D.J."/>
            <person name="Morgenstern I."/>
            <person name="Morin E."/>
            <person name="Murat C."/>
            <person name="Nagy L.G."/>
            <person name="Nolan M."/>
            <person name="Ohm R.A."/>
            <person name="Patyshakuliyeva A."/>
            <person name="Rokas A."/>
            <person name="Ruiz-Duenas F.J."/>
            <person name="Sabat G."/>
            <person name="Salamov A."/>
            <person name="Samejima M."/>
            <person name="Schmutz J."/>
            <person name="Slot J.C."/>
            <person name="St John F."/>
            <person name="Stenlid J."/>
            <person name="Sun H."/>
            <person name="Sun S."/>
            <person name="Syed K."/>
            <person name="Tsang A."/>
            <person name="Wiebenga A."/>
            <person name="Young D."/>
            <person name="Pisabarro A."/>
            <person name="Eastwood D.C."/>
            <person name="Martin F."/>
            <person name="Cullen D."/>
            <person name="Grigoriev I.V."/>
            <person name="Hibbett D.S."/>
        </authorList>
    </citation>
    <scope>NUCLEOTIDE SEQUENCE [LARGE SCALE GENOMIC DNA]</scope>
    <source>
        <strain evidence="9">TFB10046</strain>
    </source>
</reference>
<evidence type="ECO:0000256" key="5">
    <source>
        <dbReference type="ARBA" id="ARBA00022840"/>
    </source>
</evidence>
<gene>
    <name evidence="8" type="ORF">AURDEDRAFT_116651</name>
</gene>
<evidence type="ECO:0000256" key="4">
    <source>
        <dbReference type="ARBA" id="ARBA00022741"/>
    </source>
</evidence>
<dbReference type="CDD" id="cd02027">
    <property type="entry name" value="APSK"/>
    <property type="match status" value="1"/>
</dbReference>
<dbReference type="PANTHER" id="PTHR42700">
    <property type="entry name" value="SULFATE ADENYLYLTRANSFERASE"/>
    <property type="match status" value="1"/>
</dbReference>
<comment type="similarity">
    <text evidence="6">Belongs to the APS kinase family.</text>
</comment>
<dbReference type="GO" id="GO:0004781">
    <property type="term" value="F:sulfate adenylyltransferase (ATP) activity"/>
    <property type="evidence" value="ECO:0007669"/>
    <property type="project" value="TreeGrafter"/>
</dbReference>
<evidence type="ECO:0000259" key="7">
    <source>
        <dbReference type="Pfam" id="PF01583"/>
    </source>
</evidence>
<dbReference type="GO" id="GO:0070814">
    <property type="term" value="P:hydrogen sulfide biosynthetic process"/>
    <property type="evidence" value="ECO:0007669"/>
    <property type="project" value="UniProtKB-UniPathway"/>
</dbReference>
<sequence>MTLRIRKGSHTYKTTISTALERCFLAKRKFVYRLDGDVIRTGLNKGLGFTRGDNYENHRRASEVAKIIAQGSAIVIVAFMSPYAEHRTLAREMHESAGVPFVEVFVDAPIEVTEARDPKGLYHLARLGQLTNFNGLDAPFDVPANPDVHVRTNEMTVEECTRSIIDYLQNKGFV</sequence>
<dbReference type="EC" id="2.7.1.25" evidence="1 6"/>
<keyword evidence="9" id="KW-1185">Reference proteome</keyword>
<evidence type="ECO:0000256" key="6">
    <source>
        <dbReference type="RuleBase" id="RU004347"/>
    </source>
</evidence>
<accession>J0LIB8</accession>
<dbReference type="Gene3D" id="3.40.50.300">
    <property type="entry name" value="P-loop containing nucleotide triphosphate hydrolases"/>
    <property type="match status" value="1"/>
</dbReference>
<dbReference type="InParanoid" id="J0LIB8"/>
<dbReference type="InterPro" id="IPR027417">
    <property type="entry name" value="P-loop_NTPase"/>
</dbReference>
<evidence type="ECO:0000313" key="8">
    <source>
        <dbReference type="EMBL" id="EJD37995.1"/>
    </source>
</evidence>
<dbReference type="GO" id="GO:0019379">
    <property type="term" value="P:sulfate assimilation, phosphoadenylyl sulfate reduction by phosphoadenylyl-sulfate reductase (thioredoxin)"/>
    <property type="evidence" value="ECO:0007669"/>
    <property type="project" value="TreeGrafter"/>
</dbReference>
<evidence type="ECO:0000256" key="2">
    <source>
        <dbReference type="ARBA" id="ARBA00018163"/>
    </source>
</evidence>
<organism evidence="8 9">
    <name type="scientific">Auricularia subglabra (strain TFB-10046 / SS5)</name>
    <name type="common">White-rot fungus</name>
    <name type="synonym">Auricularia delicata (strain TFB10046)</name>
    <dbReference type="NCBI Taxonomy" id="717982"/>
    <lineage>
        <taxon>Eukaryota</taxon>
        <taxon>Fungi</taxon>
        <taxon>Dikarya</taxon>
        <taxon>Basidiomycota</taxon>
        <taxon>Agaricomycotina</taxon>
        <taxon>Agaricomycetes</taxon>
        <taxon>Auriculariales</taxon>
        <taxon>Auriculariaceae</taxon>
        <taxon>Auricularia</taxon>
    </lineage>
</organism>
<proteinExistence type="inferred from homology"/>
<keyword evidence="3 6" id="KW-0808">Transferase</keyword>
<dbReference type="Proteomes" id="UP000006514">
    <property type="component" value="Unassembled WGS sequence"/>
</dbReference>
<dbReference type="InterPro" id="IPR050512">
    <property type="entry name" value="Sulf_AdTrans/APS_kinase"/>
</dbReference>
<dbReference type="InterPro" id="IPR059117">
    <property type="entry name" value="APS_kinase_dom"/>
</dbReference>
<dbReference type="GO" id="GO:0004020">
    <property type="term" value="F:adenylylsulfate kinase activity"/>
    <property type="evidence" value="ECO:0007669"/>
    <property type="project" value="UniProtKB-EC"/>
</dbReference>
<dbReference type="GO" id="GO:0005737">
    <property type="term" value="C:cytoplasm"/>
    <property type="evidence" value="ECO:0007669"/>
    <property type="project" value="TreeGrafter"/>
</dbReference>
<dbReference type="GO" id="GO:0005524">
    <property type="term" value="F:ATP binding"/>
    <property type="evidence" value="ECO:0007669"/>
    <property type="project" value="UniProtKB-KW"/>
</dbReference>
<feature type="domain" description="APS kinase" evidence="7">
    <location>
        <begin position="11"/>
        <end position="151"/>
    </location>
</feature>
<keyword evidence="4 6" id="KW-0547">Nucleotide-binding</keyword>
<protein>
    <recommendedName>
        <fullName evidence="2 6">Adenylyl-sulfate kinase</fullName>
        <ecNumber evidence="1 6">2.7.1.25</ecNumber>
    </recommendedName>
</protein>
<comment type="function">
    <text evidence="6">Catalyzes the synthesis of activated sulfate.</text>
</comment>
<keyword evidence="5 6" id="KW-0067">ATP-binding</keyword>
<comment type="pathway">
    <text evidence="6">Sulfur metabolism; hydrogen sulfide biosynthesis; sulfite from sulfate: step 2/3.</text>
</comment>
<evidence type="ECO:0000256" key="1">
    <source>
        <dbReference type="ARBA" id="ARBA00012121"/>
    </source>
</evidence>
<dbReference type="AlphaFoldDB" id="J0LIB8"/>
<dbReference type="PANTHER" id="PTHR42700:SF1">
    <property type="entry name" value="SULFATE ADENYLYLTRANSFERASE"/>
    <property type="match status" value="1"/>
</dbReference>
<keyword evidence="6 8" id="KW-0418">Kinase</keyword>
<dbReference type="NCBIfam" id="TIGR00455">
    <property type="entry name" value="apsK"/>
    <property type="match status" value="1"/>
</dbReference>
<dbReference type="UniPathway" id="UPA00140">
    <property type="reaction ID" value="UER00205"/>
</dbReference>
<dbReference type="GO" id="GO:0010134">
    <property type="term" value="P:sulfate assimilation via adenylyl sulfate reduction"/>
    <property type="evidence" value="ECO:0007669"/>
    <property type="project" value="TreeGrafter"/>
</dbReference>
<dbReference type="SUPFAM" id="SSF52540">
    <property type="entry name" value="P-loop containing nucleoside triphosphate hydrolases"/>
    <property type="match status" value="1"/>
</dbReference>
<dbReference type="OrthoDB" id="506431at2759"/>
<dbReference type="eggNOG" id="KOG0635">
    <property type="taxonomic scope" value="Eukaryota"/>
</dbReference>
<name>J0LIB8_AURST</name>
<dbReference type="EMBL" id="JH687832">
    <property type="protein sequence ID" value="EJD37995.1"/>
    <property type="molecule type" value="Genomic_DNA"/>
</dbReference>
<dbReference type="KEGG" id="adl:AURDEDRAFT_116651"/>
<comment type="catalytic activity">
    <reaction evidence="6">
        <text>adenosine 5'-phosphosulfate + ATP = 3'-phosphoadenylyl sulfate + ADP + H(+)</text>
        <dbReference type="Rhea" id="RHEA:24152"/>
        <dbReference type="ChEBI" id="CHEBI:15378"/>
        <dbReference type="ChEBI" id="CHEBI:30616"/>
        <dbReference type="ChEBI" id="CHEBI:58243"/>
        <dbReference type="ChEBI" id="CHEBI:58339"/>
        <dbReference type="ChEBI" id="CHEBI:456216"/>
        <dbReference type="EC" id="2.7.1.25"/>
    </reaction>
</comment>
<evidence type="ECO:0000256" key="3">
    <source>
        <dbReference type="ARBA" id="ARBA00022679"/>
    </source>
</evidence>